<reference evidence="1" key="1">
    <citation type="submission" date="2022-02" db="EMBL/GenBank/DDBJ databases">
        <title>Acinetobacter A3.8 sp. nov., isolated from Sediment (Zhairuo Island).</title>
        <authorList>
            <person name="Zheng K."/>
        </authorList>
    </citation>
    <scope>NUCLEOTIDE SEQUENCE</scope>
    <source>
        <strain evidence="1">A3.8</strain>
    </source>
</reference>
<dbReference type="EMBL" id="JAKUML010000005">
    <property type="protein sequence ID" value="MCJ8146154.1"/>
    <property type="molecule type" value="Genomic_DNA"/>
</dbReference>
<organism evidence="1 2">
    <name type="scientific">Acinetobacter sedimenti</name>
    <dbReference type="NCBI Taxonomy" id="2919922"/>
    <lineage>
        <taxon>Bacteria</taxon>
        <taxon>Pseudomonadati</taxon>
        <taxon>Pseudomonadota</taxon>
        <taxon>Gammaproteobacteria</taxon>
        <taxon>Moraxellales</taxon>
        <taxon>Moraxellaceae</taxon>
        <taxon>Acinetobacter</taxon>
    </lineage>
</organism>
<proteinExistence type="predicted"/>
<sequence>MTYLNTLISIGSDALIEMNKYSNEIFSDLIEQEIHQMLKVKNGFYAFESALHIFPSIASEKEIGLIDWNKNDLWKDKYQKDLDGICFFAEDIFGNQFCVKDDKIYLFDAETSDFEFVANNLEHWAELILAEYDVLTGYKIAHQWQIENGVIPSFYRLVPKIPFVLGGGFSLDNLFLCSSVESMRSRANIANQILDLPDGMEIQIKVEK</sequence>
<evidence type="ECO:0000313" key="2">
    <source>
        <dbReference type="Proteomes" id="UP001139701"/>
    </source>
</evidence>
<name>A0A9X2B8I5_9GAMM</name>
<dbReference type="Proteomes" id="UP001139701">
    <property type="component" value="Unassembled WGS sequence"/>
</dbReference>
<accession>A0A9X2B8I5</accession>
<protein>
    <submittedName>
        <fullName evidence="1">SMI1/KNR4 family protein</fullName>
    </submittedName>
</protein>
<comment type="caution">
    <text evidence="1">The sequence shown here is derived from an EMBL/GenBank/DDBJ whole genome shotgun (WGS) entry which is preliminary data.</text>
</comment>
<keyword evidence="2" id="KW-1185">Reference proteome</keyword>
<gene>
    <name evidence="1" type="ORF">MKI79_04385</name>
</gene>
<evidence type="ECO:0000313" key="1">
    <source>
        <dbReference type="EMBL" id="MCJ8146154.1"/>
    </source>
</evidence>
<dbReference type="RefSeq" id="WP_241570849.1">
    <property type="nucleotide sequence ID" value="NZ_JAKUML010000005.1"/>
</dbReference>
<dbReference type="AlphaFoldDB" id="A0A9X2B8I5"/>